<proteinExistence type="predicted"/>
<name>A0A0W8F8G6_9ZZZZ</name>
<evidence type="ECO:0000313" key="1">
    <source>
        <dbReference type="EMBL" id="KUG16866.1"/>
    </source>
</evidence>
<dbReference type="AlphaFoldDB" id="A0A0W8F8G6"/>
<reference evidence="1" key="1">
    <citation type="journal article" date="2015" name="Proc. Natl. Acad. Sci. U.S.A.">
        <title>Networks of energetic and metabolic interactions define dynamics in microbial communities.</title>
        <authorList>
            <person name="Embree M."/>
            <person name="Liu J.K."/>
            <person name="Al-Bassam M.M."/>
            <person name="Zengler K."/>
        </authorList>
    </citation>
    <scope>NUCLEOTIDE SEQUENCE</scope>
</reference>
<sequence>MNRISLIPILNFAFILLAIASNTPALGSVTEYGRSAEDLIGAFSIEKTIQIGGSSQNFLSGSEADPLSPPRSLSSGLMADDQAPSLAGLVIEPPSIPANYSQPVNITLHAIDDQAFFGAEARFTGPGGMEAVALFPSASITAGSAKDGWYNASIILPANQTGEWRLESLTMVDREGNRRILLEKELEERGFDANIFVVQPDSTLSQFT</sequence>
<accession>A0A0W8F8G6</accession>
<gene>
    <name evidence="1" type="ORF">ASZ90_013444</name>
</gene>
<organism evidence="1">
    <name type="scientific">hydrocarbon metagenome</name>
    <dbReference type="NCBI Taxonomy" id="938273"/>
    <lineage>
        <taxon>unclassified sequences</taxon>
        <taxon>metagenomes</taxon>
        <taxon>ecological metagenomes</taxon>
    </lineage>
</organism>
<dbReference type="EMBL" id="LNQE01001477">
    <property type="protein sequence ID" value="KUG16866.1"/>
    <property type="molecule type" value="Genomic_DNA"/>
</dbReference>
<protein>
    <submittedName>
        <fullName evidence="1">Uncharacterized protein</fullName>
    </submittedName>
</protein>
<comment type="caution">
    <text evidence="1">The sequence shown here is derived from an EMBL/GenBank/DDBJ whole genome shotgun (WGS) entry which is preliminary data.</text>
</comment>